<dbReference type="Pfam" id="PF02653">
    <property type="entry name" value="BPD_transp_2"/>
    <property type="match status" value="1"/>
</dbReference>
<feature type="transmembrane region" description="Helical" evidence="6">
    <location>
        <begin position="209"/>
        <end position="230"/>
    </location>
</feature>
<dbReference type="InterPro" id="IPR001851">
    <property type="entry name" value="ABC_transp_permease"/>
</dbReference>
<dbReference type="RefSeq" id="WP_167365230.1">
    <property type="nucleotide sequence ID" value="NZ_FMXM01000017.1"/>
</dbReference>
<evidence type="ECO:0000256" key="1">
    <source>
        <dbReference type="ARBA" id="ARBA00004651"/>
    </source>
</evidence>
<evidence type="ECO:0000256" key="2">
    <source>
        <dbReference type="ARBA" id="ARBA00022475"/>
    </source>
</evidence>
<keyword evidence="2" id="KW-1003">Cell membrane</keyword>
<evidence type="ECO:0000256" key="6">
    <source>
        <dbReference type="SAM" id="Phobius"/>
    </source>
</evidence>
<feature type="transmembrane region" description="Helical" evidence="6">
    <location>
        <begin position="133"/>
        <end position="153"/>
    </location>
</feature>
<feature type="transmembrane region" description="Helical" evidence="6">
    <location>
        <begin position="90"/>
        <end position="113"/>
    </location>
</feature>
<evidence type="ECO:0000256" key="5">
    <source>
        <dbReference type="ARBA" id="ARBA00023136"/>
    </source>
</evidence>
<dbReference type="EMBL" id="FMXM01000017">
    <property type="protein sequence ID" value="SDA92553.1"/>
    <property type="molecule type" value="Genomic_DNA"/>
</dbReference>
<keyword evidence="3 6" id="KW-0812">Transmembrane</keyword>
<dbReference type="CDD" id="cd06574">
    <property type="entry name" value="TM_PBP1_branched-chain-AA_like"/>
    <property type="match status" value="1"/>
</dbReference>
<dbReference type="GO" id="GO:0022857">
    <property type="term" value="F:transmembrane transporter activity"/>
    <property type="evidence" value="ECO:0007669"/>
    <property type="project" value="InterPro"/>
</dbReference>
<dbReference type="STRING" id="1165689.SAMN02927914_04755"/>
<feature type="transmembrane region" description="Helical" evidence="6">
    <location>
        <begin position="6"/>
        <end position="27"/>
    </location>
</feature>
<reference evidence="7 8" key="1">
    <citation type="submission" date="2016-10" db="EMBL/GenBank/DDBJ databases">
        <authorList>
            <person name="de Groot N.N."/>
        </authorList>
    </citation>
    <scope>NUCLEOTIDE SEQUENCE [LARGE SCALE GENOMIC DNA]</scope>
    <source>
        <strain evidence="7 8">CGMCC 1.12097</strain>
    </source>
</reference>
<accession>A0A1G5ZE50</accession>
<dbReference type="PANTHER" id="PTHR32196:SF69">
    <property type="entry name" value="BRANCHED-CHAIN AMINO ACID TRANSPORT SYSTEM, PERMEASE PROTEIN"/>
    <property type="match status" value="1"/>
</dbReference>
<dbReference type="AlphaFoldDB" id="A0A1G5ZE50"/>
<feature type="transmembrane region" description="Helical" evidence="6">
    <location>
        <begin position="265"/>
        <end position="282"/>
    </location>
</feature>
<evidence type="ECO:0000313" key="8">
    <source>
        <dbReference type="Proteomes" id="UP000198588"/>
    </source>
</evidence>
<protein>
    <submittedName>
        <fullName evidence="7">Putative ABC transport system permease protein</fullName>
    </submittedName>
</protein>
<comment type="subcellular location">
    <subcellularLocation>
        <location evidence="1">Cell membrane</location>
        <topology evidence="1">Multi-pass membrane protein</topology>
    </subcellularLocation>
</comment>
<dbReference type="GO" id="GO:0005886">
    <property type="term" value="C:plasma membrane"/>
    <property type="evidence" value="ECO:0007669"/>
    <property type="project" value="UniProtKB-SubCell"/>
</dbReference>
<dbReference type="PANTHER" id="PTHR32196">
    <property type="entry name" value="ABC TRANSPORTER PERMEASE PROTEIN YPHD-RELATED-RELATED"/>
    <property type="match status" value="1"/>
</dbReference>
<feature type="transmembrane region" description="Helical" evidence="6">
    <location>
        <begin position="237"/>
        <end position="259"/>
    </location>
</feature>
<evidence type="ECO:0000256" key="3">
    <source>
        <dbReference type="ARBA" id="ARBA00022692"/>
    </source>
</evidence>
<gene>
    <name evidence="7" type="ORF">SAMN02927914_04755</name>
</gene>
<feature type="transmembrane region" description="Helical" evidence="6">
    <location>
        <begin position="183"/>
        <end position="203"/>
    </location>
</feature>
<keyword evidence="5 6" id="KW-0472">Membrane</keyword>
<proteinExistence type="predicted"/>
<keyword evidence="4 6" id="KW-1133">Transmembrane helix</keyword>
<organism evidence="7 8">
    <name type="scientific">Mesorhizobium qingshengii</name>
    <dbReference type="NCBI Taxonomy" id="1165689"/>
    <lineage>
        <taxon>Bacteria</taxon>
        <taxon>Pseudomonadati</taxon>
        <taxon>Pseudomonadota</taxon>
        <taxon>Alphaproteobacteria</taxon>
        <taxon>Hyphomicrobiales</taxon>
        <taxon>Phyllobacteriaceae</taxon>
        <taxon>Mesorhizobium</taxon>
    </lineage>
</organism>
<dbReference type="Proteomes" id="UP000198588">
    <property type="component" value="Unassembled WGS sequence"/>
</dbReference>
<name>A0A1G5ZE50_9HYPH</name>
<sequence length="316" mass="32823">MLIDVLVIGAQIGLLYGPLALGIYLAINVLSLPDLTLEGSFGLGGAAAASSLLMGVDPISSLLLGMCAGALAGLVTALLHVILQMNVLLAGILMTTAAWSVSIAVMGTGNVSLVRVDTLFTWAENLGLRNQTASILVAGGVTLIFATFLVWLLHTGYGLATRASGLNIQTARSLGIRTEMHQVLGLMLANSLAAASGALVAQSQGFMDVSIQGGVIVVGLAALTIGTSVIRSDKVAVGVTSVIVGVIIYRCIVALSLRMGIPPNSVRLITALLVFAFIAARIHGKGTLTISGFEGWRARRRKHVQFLENDRVTTLL</sequence>
<evidence type="ECO:0000256" key="4">
    <source>
        <dbReference type="ARBA" id="ARBA00022989"/>
    </source>
</evidence>
<evidence type="ECO:0000313" key="7">
    <source>
        <dbReference type="EMBL" id="SDA92553.1"/>
    </source>
</evidence>
<feature type="transmembrane region" description="Helical" evidence="6">
    <location>
        <begin position="62"/>
        <end position="83"/>
    </location>
</feature>